<dbReference type="AlphaFoldDB" id="A0A495WHJ8"/>
<dbReference type="Pfam" id="PF04055">
    <property type="entry name" value="Radical_SAM"/>
    <property type="match status" value="1"/>
</dbReference>
<keyword evidence="8" id="KW-1185">Reference proteome</keyword>
<dbReference type="GO" id="GO:0016491">
    <property type="term" value="F:oxidoreductase activity"/>
    <property type="evidence" value="ECO:0007669"/>
    <property type="project" value="InterPro"/>
</dbReference>
<dbReference type="EMBL" id="RBXN01000001">
    <property type="protein sequence ID" value="RKT61201.1"/>
    <property type="molecule type" value="Genomic_DNA"/>
</dbReference>
<evidence type="ECO:0000313" key="8">
    <source>
        <dbReference type="Proteomes" id="UP000269493"/>
    </source>
</evidence>
<evidence type="ECO:0000259" key="6">
    <source>
        <dbReference type="Pfam" id="PF04055"/>
    </source>
</evidence>
<evidence type="ECO:0000256" key="2">
    <source>
        <dbReference type="ARBA" id="ARBA00022691"/>
    </source>
</evidence>
<reference evidence="7 8" key="1">
    <citation type="submission" date="2018-10" db="EMBL/GenBank/DDBJ databases">
        <title>Genomic Encyclopedia of Archaeal and Bacterial Type Strains, Phase II (KMG-II): from individual species to whole genera.</title>
        <authorList>
            <person name="Goeker M."/>
        </authorList>
    </citation>
    <scope>NUCLEOTIDE SEQUENCE [LARGE SCALE GENOMIC DNA]</scope>
    <source>
        <strain evidence="7 8">NSB1</strain>
    </source>
</reference>
<comment type="caution">
    <text evidence="7">The sequence shown here is derived from an EMBL/GenBank/DDBJ whole genome shotgun (WGS) entry which is preliminary data.</text>
</comment>
<dbReference type="InterPro" id="IPR058240">
    <property type="entry name" value="rSAM_sf"/>
</dbReference>
<dbReference type="SFLD" id="SFLDG01384">
    <property type="entry name" value="thioether_bond_formation_requi"/>
    <property type="match status" value="1"/>
</dbReference>
<sequence>MVQEESQREWIKGNARHITFIVTENCQLRCKYCYITGKNSIKKMSFDIAAKSVDMILDMPQLVFGNEGVVWEFIGGEPLMEIDLIDRICDYIKIRMFEMNHPWFNSYRISISTNGLLYSSPKVQKFIEKNSKHLSIGISIDGNKEKHDSQRIFPNGEGSYEEVLRNVKLWLAQFPEATTKATISHDDLPYVKDSVLHLWSIGIKYVNMNTIFENCWEDGDDLIFERQLTELADEIIANKYYNNFYCSLFDRSLSEPVIKDGNDSNWCGAGKMIAVGCDGGFYPCIRFIDYSLNNKPGLKIGDCKTGIDKNLLRPFETLRKSTQSSMECMDCEDSNGCAWCQGANYDFADSDTIFQRATYICKMHKARVRANKYFWNKLDRIENGK</sequence>
<keyword evidence="4" id="KW-0408">Iron</keyword>
<accession>A0A495WHJ8</accession>
<proteinExistence type="predicted"/>
<gene>
    <name evidence="7" type="ORF">BC742_0243</name>
</gene>
<dbReference type="SFLD" id="SFLDG01067">
    <property type="entry name" value="SPASM/twitch_domain_containing"/>
    <property type="match status" value="1"/>
</dbReference>
<dbReference type="GO" id="GO:0046872">
    <property type="term" value="F:metal ion binding"/>
    <property type="evidence" value="ECO:0007669"/>
    <property type="project" value="UniProtKB-KW"/>
</dbReference>
<dbReference type="InterPro" id="IPR026412">
    <property type="entry name" value="rSAM_Cxxx_rpt"/>
</dbReference>
<evidence type="ECO:0000256" key="1">
    <source>
        <dbReference type="ARBA" id="ARBA00001966"/>
    </source>
</evidence>
<dbReference type="OrthoDB" id="9808591at2"/>
<dbReference type="PANTHER" id="PTHR43273">
    <property type="entry name" value="ANAEROBIC SULFATASE-MATURATING ENZYME HOMOLOG ASLB-RELATED"/>
    <property type="match status" value="1"/>
</dbReference>
<dbReference type="RefSeq" id="WP_009316807.1">
    <property type="nucleotide sequence ID" value="NZ_KI440778.1"/>
</dbReference>
<dbReference type="Gene3D" id="3.20.20.70">
    <property type="entry name" value="Aldolase class I"/>
    <property type="match status" value="1"/>
</dbReference>
<feature type="domain" description="Radical SAM core" evidence="6">
    <location>
        <begin position="21"/>
        <end position="176"/>
    </location>
</feature>
<evidence type="ECO:0000256" key="4">
    <source>
        <dbReference type="ARBA" id="ARBA00023004"/>
    </source>
</evidence>
<evidence type="ECO:0000313" key="7">
    <source>
        <dbReference type="EMBL" id="RKT61201.1"/>
    </source>
</evidence>
<dbReference type="InterPro" id="IPR007197">
    <property type="entry name" value="rSAM"/>
</dbReference>
<dbReference type="SFLD" id="SFLDG01386">
    <property type="entry name" value="main_SPASM_domain-containing"/>
    <property type="match status" value="1"/>
</dbReference>
<dbReference type="GeneID" id="92927398"/>
<comment type="cofactor">
    <cofactor evidence="1">
        <name>[4Fe-4S] cluster</name>
        <dbReference type="ChEBI" id="CHEBI:49883"/>
    </cofactor>
</comment>
<dbReference type="NCBIfam" id="TIGR04115">
    <property type="entry name" value="rSAM_Cxxx_rpt"/>
    <property type="match status" value="1"/>
</dbReference>
<dbReference type="CDD" id="cd01335">
    <property type="entry name" value="Radical_SAM"/>
    <property type="match status" value="1"/>
</dbReference>
<dbReference type="Proteomes" id="UP000269493">
    <property type="component" value="Unassembled WGS sequence"/>
</dbReference>
<keyword evidence="3" id="KW-0479">Metal-binding</keyword>
<dbReference type="SUPFAM" id="SSF102114">
    <property type="entry name" value="Radical SAM enzymes"/>
    <property type="match status" value="1"/>
</dbReference>
<organism evidence="7 8">
    <name type="scientific">Coprobacter fastidiosus NSB1 = JCM 33896</name>
    <dbReference type="NCBI Taxonomy" id="1349822"/>
    <lineage>
        <taxon>Bacteria</taxon>
        <taxon>Pseudomonadati</taxon>
        <taxon>Bacteroidota</taxon>
        <taxon>Bacteroidia</taxon>
        <taxon>Bacteroidales</taxon>
        <taxon>Barnesiellaceae</taxon>
        <taxon>Coprobacter</taxon>
    </lineage>
</organism>
<evidence type="ECO:0000256" key="5">
    <source>
        <dbReference type="ARBA" id="ARBA00023014"/>
    </source>
</evidence>
<dbReference type="PANTHER" id="PTHR43273:SF8">
    <property type="entry name" value="RADICAL SAM DOMAIN PROTEIN"/>
    <property type="match status" value="1"/>
</dbReference>
<dbReference type="GO" id="GO:0051536">
    <property type="term" value="F:iron-sulfur cluster binding"/>
    <property type="evidence" value="ECO:0007669"/>
    <property type="project" value="UniProtKB-KW"/>
</dbReference>
<keyword evidence="2" id="KW-0949">S-adenosyl-L-methionine</keyword>
<evidence type="ECO:0000256" key="3">
    <source>
        <dbReference type="ARBA" id="ARBA00022723"/>
    </source>
</evidence>
<dbReference type="InterPro" id="IPR013785">
    <property type="entry name" value="Aldolase_TIM"/>
</dbReference>
<name>A0A495WHJ8_9BACT</name>
<protein>
    <recommendedName>
        <fullName evidence="6">Radical SAM core domain-containing protein</fullName>
    </recommendedName>
</protein>
<keyword evidence="5" id="KW-0411">Iron-sulfur</keyword>
<dbReference type="SFLD" id="SFLDS00029">
    <property type="entry name" value="Radical_SAM"/>
    <property type="match status" value="1"/>
</dbReference>
<dbReference type="InterPro" id="IPR023867">
    <property type="entry name" value="Sulphatase_maturase_rSAM"/>
</dbReference>